<keyword evidence="7 13" id="KW-0653">Protein transport</keyword>
<evidence type="ECO:0000256" key="4">
    <source>
        <dbReference type="ARBA" id="ARBA00022448"/>
    </source>
</evidence>
<evidence type="ECO:0000256" key="11">
    <source>
        <dbReference type="ARBA" id="ARBA00033245"/>
    </source>
</evidence>
<evidence type="ECO:0000256" key="12">
    <source>
        <dbReference type="ARBA" id="ARBA00033342"/>
    </source>
</evidence>
<dbReference type="RefSeq" id="WP_145363970.1">
    <property type="nucleotide sequence ID" value="NZ_CP036268.1"/>
</dbReference>
<dbReference type="EMBL" id="CP036268">
    <property type="protein sequence ID" value="QDT37888.1"/>
    <property type="molecule type" value="Genomic_DNA"/>
</dbReference>
<comment type="similarity">
    <text evidence="2 13">Belongs to the OXA1/ALB3/YidC family. Type 1 subfamily.</text>
</comment>
<dbReference type="Proteomes" id="UP000317318">
    <property type="component" value="Chromosome"/>
</dbReference>
<feature type="compositionally biased region" description="Basic residues" evidence="14">
    <location>
        <begin position="686"/>
        <end position="695"/>
    </location>
</feature>
<dbReference type="InterPro" id="IPR028055">
    <property type="entry name" value="YidC/Oxa/ALB_C"/>
</dbReference>
<evidence type="ECO:0000256" key="1">
    <source>
        <dbReference type="ARBA" id="ARBA00004429"/>
    </source>
</evidence>
<dbReference type="CDD" id="cd20070">
    <property type="entry name" value="5TM_YidC_Alb3"/>
    <property type="match status" value="1"/>
</dbReference>
<dbReference type="GO" id="GO:0051205">
    <property type="term" value="P:protein insertion into membrane"/>
    <property type="evidence" value="ECO:0007669"/>
    <property type="project" value="TreeGrafter"/>
</dbReference>
<keyword evidence="6 13" id="KW-0812">Transmembrane</keyword>
<feature type="domain" description="Membrane insertase YidC N-terminal" evidence="16">
    <location>
        <begin position="86"/>
        <end position="409"/>
    </location>
</feature>
<dbReference type="GO" id="GO:0005886">
    <property type="term" value="C:plasma membrane"/>
    <property type="evidence" value="ECO:0007669"/>
    <property type="project" value="UniProtKB-SubCell"/>
</dbReference>
<dbReference type="AlphaFoldDB" id="A0A517R1Z0"/>
<evidence type="ECO:0000256" key="13">
    <source>
        <dbReference type="HAMAP-Rule" id="MF_01810"/>
    </source>
</evidence>
<feature type="region of interest" description="Disordered" evidence="14">
    <location>
        <begin position="659"/>
        <end position="695"/>
    </location>
</feature>
<dbReference type="Gene3D" id="2.70.98.90">
    <property type="match status" value="1"/>
</dbReference>
<dbReference type="PANTHER" id="PTHR12428:SF65">
    <property type="entry name" value="CYTOCHROME C OXIDASE ASSEMBLY PROTEIN COX18, MITOCHONDRIAL"/>
    <property type="match status" value="1"/>
</dbReference>
<evidence type="ECO:0000259" key="16">
    <source>
        <dbReference type="Pfam" id="PF14849"/>
    </source>
</evidence>
<accession>A0A517R1Z0</accession>
<keyword evidence="5 13" id="KW-1003">Cell membrane</keyword>
<evidence type="ECO:0000313" key="17">
    <source>
        <dbReference type="EMBL" id="QDT37888.1"/>
    </source>
</evidence>
<dbReference type="HAMAP" id="MF_01810">
    <property type="entry name" value="YidC_type1"/>
    <property type="match status" value="1"/>
</dbReference>
<feature type="transmembrane region" description="Helical" evidence="13">
    <location>
        <begin position="421"/>
        <end position="440"/>
    </location>
</feature>
<feature type="region of interest" description="Disordered" evidence="14">
    <location>
        <begin position="618"/>
        <end position="644"/>
    </location>
</feature>
<dbReference type="Pfam" id="PF02096">
    <property type="entry name" value="60KD_IMP"/>
    <property type="match status" value="1"/>
</dbReference>
<feature type="region of interest" description="Disordered" evidence="14">
    <location>
        <begin position="43"/>
        <end position="69"/>
    </location>
</feature>
<dbReference type="GO" id="GO:0015031">
    <property type="term" value="P:protein transport"/>
    <property type="evidence" value="ECO:0007669"/>
    <property type="project" value="UniProtKB-KW"/>
</dbReference>
<dbReference type="InterPro" id="IPR001708">
    <property type="entry name" value="YidC/ALB3/OXA1/COX18"/>
</dbReference>
<dbReference type="KEGG" id="svp:Pan189_22710"/>
<evidence type="ECO:0000256" key="6">
    <source>
        <dbReference type="ARBA" id="ARBA00022692"/>
    </source>
</evidence>
<keyword evidence="18" id="KW-1185">Reference proteome</keyword>
<dbReference type="GO" id="GO:0032977">
    <property type="term" value="F:membrane insertase activity"/>
    <property type="evidence" value="ECO:0007669"/>
    <property type="project" value="InterPro"/>
</dbReference>
<reference evidence="17 18" key="1">
    <citation type="submission" date="2019-02" db="EMBL/GenBank/DDBJ databases">
        <title>Deep-cultivation of Planctomycetes and their phenomic and genomic characterization uncovers novel biology.</title>
        <authorList>
            <person name="Wiegand S."/>
            <person name="Jogler M."/>
            <person name="Boedeker C."/>
            <person name="Pinto D."/>
            <person name="Vollmers J."/>
            <person name="Rivas-Marin E."/>
            <person name="Kohn T."/>
            <person name="Peeters S.H."/>
            <person name="Heuer A."/>
            <person name="Rast P."/>
            <person name="Oberbeckmann S."/>
            <person name="Bunk B."/>
            <person name="Jeske O."/>
            <person name="Meyerdierks A."/>
            <person name="Storesund J.E."/>
            <person name="Kallscheuer N."/>
            <person name="Luecker S."/>
            <person name="Lage O.M."/>
            <person name="Pohl T."/>
            <person name="Merkel B.J."/>
            <person name="Hornburger P."/>
            <person name="Mueller R.-W."/>
            <person name="Bruemmer F."/>
            <person name="Labrenz M."/>
            <person name="Spormann A.M."/>
            <person name="Op den Camp H."/>
            <person name="Overmann J."/>
            <person name="Amann R."/>
            <person name="Jetten M.S.M."/>
            <person name="Mascher T."/>
            <person name="Medema M.H."/>
            <person name="Devos D.P."/>
            <person name="Kaster A.-K."/>
            <person name="Ovreas L."/>
            <person name="Rohde M."/>
            <person name="Galperin M.Y."/>
            <person name="Jogler C."/>
        </authorList>
    </citation>
    <scope>NUCLEOTIDE SEQUENCE [LARGE SCALE GENOMIC DNA]</scope>
    <source>
        <strain evidence="17 18">Pan189</strain>
    </source>
</reference>
<evidence type="ECO:0000256" key="7">
    <source>
        <dbReference type="ARBA" id="ARBA00022927"/>
    </source>
</evidence>
<evidence type="ECO:0000313" key="18">
    <source>
        <dbReference type="Proteomes" id="UP000317318"/>
    </source>
</evidence>
<gene>
    <name evidence="13 17" type="primary">yidC</name>
    <name evidence="17" type="ORF">Pan189_22710</name>
</gene>
<feature type="transmembrane region" description="Helical" evidence="13">
    <location>
        <begin position="539"/>
        <end position="558"/>
    </location>
</feature>
<comment type="function">
    <text evidence="13">Required for the insertion and/or proper folding and/or complex formation of integral membrane proteins into the membrane. Involved in integration of membrane proteins that insert both dependently and independently of the Sec translocase complex, as well as at least some lipoproteins. Aids folding of multispanning membrane proteins.</text>
</comment>
<dbReference type="PANTHER" id="PTHR12428">
    <property type="entry name" value="OXA1"/>
    <property type="match status" value="1"/>
</dbReference>
<evidence type="ECO:0000256" key="5">
    <source>
        <dbReference type="ARBA" id="ARBA00022475"/>
    </source>
</evidence>
<keyword evidence="9 13" id="KW-0472">Membrane</keyword>
<dbReference type="CDD" id="cd19961">
    <property type="entry name" value="EcYidC-like_peri"/>
    <property type="match status" value="1"/>
</dbReference>
<dbReference type="InterPro" id="IPR019998">
    <property type="entry name" value="Membr_insert_YidC"/>
</dbReference>
<evidence type="ECO:0000256" key="9">
    <source>
        <dbReference type="ARBA" id="ARBA00023136"/>
    </source>
</evidence>
<dbReference type="Pfam" id="PF14849">
    <property type="entry name" value="YidC_periplas"/>
    <property type="match status" value="1"/>
</dbReference>
<keyword evidence="4 13" id="KW-0813">Transport</keyword>
<keyword evidence="10 13" id="KW-0143">Chaperone</keyword>
<evidence type="ECO:0000256" key="3">
    <source>
        <dbReference type="ARBA" id="ARBA00015325"/>
    </source>
</evidence>
<dbReference type="PRINTS" id="PR01900">
    <property type="entry name" value="YIDCPROTEIN"/>
</dbReference>
<dbReference type="OrthoDB" id="9780552at2"/>
<name>A0A517R1Z0_9PLAN</name>
<dbReference type="InterPro" id="IPR047196">
    <property type="entry name" value="YidC_ALB_C"/>
</dbReference>
<protein>
    <recommendedName>
        <fullName evidence="3 13">Membrane protein insertase YidC</fullName>
    </recommendedName>
    <alternativeName>
        <fullName evidence="12 13">Foldase YidC</fullName>
    </alternativeName>
    <alternativeName>
        <fullName evidence="11 13">Membrane integrase YidC</fullName>
    </alternativeName>
    <alternativeName>
        <fullName evidence="13">Membrane protein YidC</fullName>
    </alternativeName>
</protein>
<organism evidence="17 18">
    <name type="scientific">Stratiformator vulcanicus</name>
    <dbReference type="NCBI Taxonomy" id="2527980"/>
    <lineage>
        <taxon>Bacteria</taxon>
        <taxon>Pseudomonadati</taxon>
        <taxon>Planctomycetota</taxon>
        <taxon>Planctomycetia</taxon>
        <taxon>Planctomycetales</taxon>
        <taxon>Planctomycetaceae</taxon>
        <taxon>Stratiformator</taxon>
    </lineage>
</organism>
<dbReference type="InterPro" id="IPR038221">
    <property type="entry name" value="YidC_periplasmic_sf"/>
</dbReference>
<comment type="subcellular location">
    <subcellularLocation>
        <location evidence="1">Cell inner membrane</location>
        <topology evidence="1">Multi-pass membrane protein</topology>
    </subcellularLocation>
    <subcellularLocation>
        <location evidence="13">Cell membrane</location>
        <topology evidence="13">Multi-pass membrane protein</topology>
    </subcellularLocation>
</comment>
<evidence type="ECO:0000256" key="8">
    <source>
        <dbReference type="ARBA" id="ARBA00022989"/>
    </source>
</evidence>
<feature type="transmembrane region" description="Helical" evidence="13">
    <location>
        <begin position="579"/>
        <end position="602"/>
    </location>
</feature>
<keyword evidence="8 13" id="KW-1133">Transmembrane helix</keyword>
<proteinExistence type="inferred from homology"/>
<comment type="subunit">
    <text evidence="13">Interacts with the Sec translocase complex via SecD. Specifically interacts with transmembrane segments of nascent integral membrane proteins during membrane integration.</text>
</comment>
<sequence>MDHQKRLVLFMVISCAFLLVWTYIRPAPVPNRNKPAEVEAPELAARPPVEALRPGQQPARPAGLPDHPNEIISLGSLDPNSGYFMRVNVTSRGAAVESVELNDPRYRDLDDRKRSLRVVGTNAADVPTLATDIPLINAQLPNDERTQSIDWKVIERIKDEQSPNITRGVVLGLKSPDGSFEVRKRYVLRRGVDVDEIPESGPTEAQRDKVPAGYLVDSALQFRNLTGGQTSVRYELQGPTGLPLENEAHTSKYRDLELGFIEPDGGFNDVQFSAGAVVERADAVREALVAGQAPPTDDWTDPLRYAGVEIQYFVALVFPTRPDGVTAAEMPIIDRTVPDLITADDKKAAKSDISLRMRSVDIDLPPNGEKIHRFTLYAGPQRKDLLKPLGAGSVMDLGWFWFVSEAMLYLLHFLHDVGIPYGFAIICMTVLVRSAMFPLSRKQAISAARMKDLQPKIEELKKKYGEDREKLGRAQMELFAKEGINPIAGCLPIVLQLPIFIGLYSALNNSVDLRMAHFFYIDNLAAPDQLFHLPFELPILNTSAFNLLPIITVVLFYFQQKLFMPPATSPEQEMQYKMMSVMPLFMGFFFYHVPAGLCVYFISSSLWSVAERKLLAKHRKPDDPPAESDDAPVNKFAKEKAKKPKSFWSKLLESVDEAKREAELSDSGGRNNGRGRNDGKSGGGGGRRKKSKSPR</sequence>
<evidence type="ECO:0000259" key="15">
    <source>
        <dbReference type="Pfam" id="PF02096"/>
    </source>
</evidence>
<feature type="domain" description="Membrane insertase YidC/Oxa/ALB C-terminal" evidence="15">
    <location>
        <begin position="421"/>
        <end position="614"/>
    </location>
</feature>
<dbReference type="InterPro" id="IPR028053">
    <property type="entry name" value="Membr_insert_YidC_N"/>
</dbReference>
<feature type="transmembrane region" description="Helical" evidence="13">
    <location>
        <begin position="6"/>
        <end position="24"/>
    </location>
</feature>
<evidence type="ECO:0000256" key="14">
    <source>
        <dbReference type="SAM" id="MobiDB-lite"/>
    </source>
</evidence>
<evidence type="ECO:0000256" key="2">
    <source>
        <dbReference type="ARBA" id="ARBA00010527"/>
    </source>
</evidence>
<evidence type="ECO:0000256" key="10">
    <source>
        <dbReference type="ARBA" id="ARBA00023186"/>
    </source>
</evidence>
<dbReference type="NCBIfam" id="TIGR03592">
    <property type="entry name" value="yidC_oxa1_cterm"/>
    <property type="match status" value="1"/>
</dbReference>